<proteinExistence type="predicted"/>
<dbReference type="Proteomes" id="UP000050786">
    <property type="component" value="Unassembled WGS sequence"/>
</dbReference>
<dbReference type="EMBL" id="CYPU01000006">
    <property type="protein sequence ID" value="CUH46003.1"/>
    <property type="molecule type" value="Genomic_DNA"/>
</dbReference>
<organism evidence="2 5">
    <name type="scientific">Ruegeria atlantica</name>
    <dbReference type="NCBI Taxonomy" id="81569"/>
    <lineage>
        <taxon>Bacteria</taxon>
        <taxon>Pseudomonadati</taxon>
        <taxon>Pseudomonadota</taxon>
        <taxon>Alphaproteobacteria</taxon>
        <taxon>Rhodobacterales</taxon>
        <taxon>Roseobacteraceae</taxon>
        <taxon>Ruegeria</taxon>
    </lineage>
</organism>
<evidence type="ECO:0000256" key="1">
    <source>
        <dbReference type="SAM" id="Phobius"/>
    </source>
</evidence>
<keyword evidence="5" id="KW-1185">Reference proteome</keyword>
<evidence type="ECO:0000313" key="2">
    <source>
        <dbReference type="EMBL" id="CUH44180.1"/>
    </source>
</evidence>
<dbReference type="GeneID" id="55491494"/>
<dbReference type="OrthoDB" id="121744at2"/>
<feature type="transmembrane region" description="Helical" evidence="1">
    <location>
        <begin position="20"/>
        <end position="40"/>
    </location>
</feature>
<accession>A0A0N7LP43</accession>
<sequence>MTALISFHNNTLGRLEMTSGWLTPTLARVVFAATLLVYYWNSATTKLGSGILGFLFPSDGAYVQIFPKAMEAVSYDSSQLGFSYWVIAVAGTWAEFLLPALILVGLLSRLAALGMIGFVWVQTIVDVTGHGAALGSFFTAAPNVLDQRTLWTFVLLVIVINGAGPLSVDRALHVK</sequence>
<evidence type="ECO:0000313" key="3">
    <source>
        <dbReference type="EMBL" id="CUH46003.1"/>
    </source>
</evidence>
<feature type="transmembrane region" description="Helical" evidence="1">
    <location>
        <begin position="47"/>
        <end position="65"/>
    </location>
</feature>
<dbReference type="STRING" id="81569.RUM4293_03077"/>
<dbReference type="Proteomes" id="UP000050783">
    <property type="component" value="Unassembled WGS sequence"/>
</dbReference>
<reference evidence="5" key="1">
    <citation type="submission" date="2015-09" db="EMBL/GenBank/DDBJ databases">
        <authorList>
            <person name="Rodrigo-Torres L."/>
            <person name="Arahal D.R."/>
        </authorList>
    </citation>
    <scope>NUCLEOTIDE SEQUENCE [LARGE SCALE GENOMIC DNA]</scope>
    <source>
        <strain evidence="5">CECT 4293</strain>
    </source>
</reference>
<feature type="transmembrane region" description="Helical" evidence="1">
    <location>
        <begin position="119"/>
        <end position="138"/>
    </location>
</feature>
<keyword evidence="1" id="KW-1133">Transmembrane helix</keyword>
<evidence type="ECO:0000313" key="4">
    <source>
        <dbReference type="Proteomes" id="UP000050783"/>
    </source>
</evidence>
<gene>
    <name evidence="3" type="ORF">RUA4292_00167</name>
    <name evidence="2" type="ORF">RUM4293_03077</name>
</gene>
<evidence type="ECO:0000313" key="5">
    <source>
        <dbReference type="Proteomes" id="UP000050786"/>
    </source>
</evidence>
<reference evidence="2 4" key="2">
    <citation type="submission" date="2015-09" db="EMBL/GenBank/DDBJ databases">
        <authorList>
            <consortium name="Swine Surveillance"/>
        </authorList>
    </citation>
    <scope>NUCLEOTIDE SEQUENCE [LARGE SCALE GENOMIC DNA]</scope>
    <source>
        <strain evidence="3 4">CECT 4292</strain>
        <strain evidence="2">CECT 4293</strain>
    </source>
</reference>
<feature type="transmembrane region" description="Helical" evidence="1">
    <location>
        <begin position="150"/>
        <end position="168"/>
    </location>
</feature>
<protein>
    <submittedName>
        <fullName evidence="2">DoxX</fullName>
    </submittedName>
</protein>
<dbReference type="EMBL" id="CYPS01000043">
    <property type="protein sequence ID" value="CUH44180.1"/>
    <property type="molecule type" value="Genomic_DNA"/>
</dbReference>
<dbReference type="RefSeq" id="WP_058274133.1">
    <property type="nucleotide sequence ID" value="NZ_CANLTD010000005.1"/>
</dbReference>
<name>A0A0N7LP43_9RHOB</name>
<feature type="transmembrane region" description="Helical" evidence="1">
    <location>
        <begin position="85"/>
        <end position="107"/>
    </location>
</feature>
<dbReference type="AlphaFoldDB" id="A0A0N7LP43"/>
<keyword evidence="1" id="KW-0472">Membrane</keyword>
<keyword evidence="1" id="KW-0812">Transmembrane</keyword>